<sequence>MCYVSVLFIEKKFNFFYKTGRIYYMAYQPKSYRKFVATAATATIVASALAPVASAATFTDVSDRYKEAVDYLVAQNITQGTSATQFGVSKQIKRVDAAVMLAKALELNTSTAPASGFTDVPARAEGAVNALKAAGVINGKTATKFGSDDNLTRGEVALILAKAYSLKSEVKQLKFTDVAERYEEAVIALTENGITSGKTATRFGTADSITRGEFAVFVYKVENPGAVIGELAITSVTALDAANKNLRITFNNKVTGLEASDIVITNTKSGAAFGVKEVNLAADGKSALVELFAHDDADRDNPVLEYATDYTVSVNVDGKTVTTKFVRPAFLDEDQLARVIDVDSEDRQVTIEFDANNDGTIAANEAIVLDVPTTLDFNFEEALGQVVRVWFDGEENLVKYEFDTEKVVYDAIKVTKANEIETVDEEEDFDLASNFKFFVYDEIAGLDGEEYDRTNISANNLNPGSDSDTTDRLENLVGQEFDYAKVIYNDKGDVERVYAYNFQNSPILVESTKGNYILDYDSADVDLKDYTIVKDGKQIAFGDIKKDDLVFYNEDVNNGDGLAVVYNNTVKGKIDAVYATSFRVAGKNFDYAGAQYIDENGDRDTLDKSAAEELQAGGDVTVYFNFKGDVVLAKGTEGQVAANYKAATLTSAVLPYVDSKGDGQLEIELATQAGEKLYDFAVDSLDEIILQTPSDELKFETGDKLPLNAGNTALKVSDSSAILATTLPSDLEVDEFRLVAEGATDLANFAGLPATLNAPGVTNDYYIVAYNEAGDELAVVKHIVKGASATSVEPLLEVSTDDNGKVTGLQFLDDTAATLGNKIEFDKPAYANGYRVEDSTIIVDVDATTGAYPDTDDVKFTTWKDLKAKGTDIESGAKFYIDEDGNVTHIVVNDLDAGQTTDKTALITRVDINDDDEVVGLEVLVDGERKELTAENLKGNDIVDASASDLFEGTVAVLEMNDTSGEVSKITLAENRTVVGKVTAVNVNSDEITVQLADGSSKVVELNSGAEVYDATDADGKDFSVEGLGDVDVNEYVAIGLSAANSRFADVVAIITAGDVASYDVWAPKTADVLGNGTNATETIAEGASVTYTFSESVANHAAIVTAINGLTPSQGAVTASWNAAKTVLTVTDTTDLTATVFNADVTVTVTDASANTASVKLVDVQ</sequence>
<proteinExistence type="predicted"/>
<feature type="domain" description="SLH" evidence="2">
    <location>
        <begin position="52"/>
        <end position="110"/>
    </location>
</feature>
<reference evidence="3 4" key="1">
    <citation type="submission" date="2018-08" db="EMBL/GenBank/DDBJ databases">
        <title>Bacillus chawlae sp. nov., Bacillus glennii sp. nov., and Bacillus saganii sp. nov. Isolated from the Vehicle Assembly Building at Kennedy Space Center where the Viking Spacecraft were Assembled.</title>
        <authorList>
            <person name="Seuylemezian A."/>
            <person name="Vaishampayan P."/>
        </authorList>
    </citation>
    <scope>NUCLEOTIDE SEQUENCE [LARGE SCALE GENOMIC DNA]</scope>
    <source>
        <strain evidence="3 4">V47-23a</strain>
    </source>
</reference>
<feature type="domain" description="SLH" evidence="2">
    <location>
        <begin position="111"/>
        <end position="174"/>
    </location>
</feature>
<keyword evidence="1" id="KW-0732">Signal</keyword>
<dbReference type="AlphaFoldDB" id="A0A372LQ08"/>
<evidence type="ECO:0000313" key="4">
    <source>
        <dbReference type="Proteomes" id="UP000264541"/>
    </source>
</evidence>
<evidence type="ECO:0000313" key="3">
    <source>
        <dbReference type="EMBL" id="RFU69553.1"/>
    </source>
</evidence>
<gene>
    <name evidence="3" type="ORF">D0469_09310</name>
</gene>
<name>A0A372LQ08_9BACI</name>
<accession>A0A372LQ08</accession>
<protein>
    <submittedName>
        <fullName evidence="3">S-layer homology domain-containing protein</fullName>
    </submittedName>
</protein>
<organism evidence="3 4">
    <name type="scientific">Peribacillus saganii</name>
    <dbReference type="NCBI Taxonomy" id="2303992"/>
    <lineage>
        <taxon>Bacteria</taxon>
        <taxon>Bacillati</taxon>
        <taxon>Bacillota</taxon>
        <taxon>Bacilli</taxon>
        <taxon>Bacillales</taxon>
        <taxon>Bacillaceae</taxon>
        <taxon>Peribacillus</taxon>
    </lineage>
</organism>
<dbReference type="EMBL" id="QVTE01000024">
    <property type="protein sequence ID" value="RFU69553.1"/>
    <property type="molecule type" value="Genomic_DNA"/>
</dbReference>
<dbReference type="Proteomes" id="UP000264541">
    <property type="component" value="Unassembled WGS sequence"/>
</dbReference>
<evidence type="ECO:0000259" key="2">
    <source>
        <dbReference type="PROSITE" id="PS51272"/>
    </source>
</evidence>
<dbReference type="PROSITE" id="PS51272">
    <property type="entry name" value="SLH"/>
    <property type="match status" value="2"/>
</dbReference>
<dbReference type="InterPro" id="IPR001119">
    <property type="entry name" value="SLH_dom"/>
</dbReference>
<comment type="caution">
    <text evidence="3">The sequence shown here is derived from an EMBL/GenBank/DDBJ whole genome shotgun (WGS) entry which is preliminary data.</text>
</comment>
<evidence type="ECO:0000256" key="1">
    <source>
        <dbReference type="ARBA" id="ARBA00022729"/>
    </source>
</evidence>
<keyword evidence="4" id="KW-1185">Reference proteome</keyword>
<dbReference type="Pfam" id="PF00395">
    <property type="entry name" value="SLH"/>
    <property type="match status" value="3"/>
</dbReference>